<feature type="domain" description="HTH hxlR-type" evidence="4">
    <location>
        <begin position="13"/>
        <end position="114"/>
    </location>
</feature>
<dbReference type="OrthoDB" id="9807069at2"/>
<reference evidence="6 7" key="1">
    <citation type="submission" date="2016-11" db="EMBL/GenBank/DDBJ databases">
        <authorList>
            <person name="Jaros S."/>
            <person name="Januszkiewicz K."/>
            <person name="Wedrychowicz H."/>
        </authorList>
    </citation>
    <scope>NUCLEOTIDE SEQUENCE [LARGE SCALE GENOMIC DNA]</scope>
    <source>
        <strain evidence="6 7">DSM 4740</strain>
    </source>
</reference>
<gene>
    <name evidence="5" type="ORF">HCU01_24370</name>
    <name evidence="6" type="ORF">SAMN05660971_03299</name>
</gene>
<evidence type="ECO:0000256" key="3">
    <source>
        <dbReference type="ARBA" id="ARBA00023163"/>
    </source>
</evidence>
<dbReference type="Pfam" id="PF01638">
    <property type="entry name" value="HxlR"/>
    <property type="match status" value="1"/>
</dbReference>
<keyword evidence="3" id="KW-0804">Transcription</keyword>
<evidence type="ECO:0000259" key="4">
    <source>
        <dbReference type="PROSITE" id="PS51118"/>
    </source>
</evidence>
<keyword evidence="1" id="KW-0805">Transcription regulation</keyword>
<evidence type="ECO:0000313" key="6">
    <source>
        <dbReference type="EMBL" id="SHM56191.1"/>
    </source>
</evidence>
<reference evidence="5 8" key="2">
    <citation type="submission" date="2019-07" db="EMBL/GenBank/DDBJ databases">
        <title>Whole genome shotgun sequence of Halomonas cupida NBRC 102219.</title>
        <authorList>
            <person name="Hosoyama A."/>
            <person name="Uohara A."/>
            <person name="Ohji S."/>
            <person name="Ichikawa N."/>
        </authorList>
    </citation>
    <scope>NUCLEOTIDE SEQUENCE [LARGE SCALE GENOMIC DNA]</scope>
    <source>
        <strain evidence="5 8">NBRC 102219</strain>
    </source>
</reference>
<proteinExistence type="predicted"/>
<dbReference type="AlphaFoldDB" id="A0A1M7JTE6"/>
<evidence type="ECO:0000256" key="1">
    <source>
        <dbReference type="ARBA" id="ARBA00023015"/>
    </source>
</evidence>
<dbReference type="PANTHER" id="PTHR33204">
    <property type="entry name" value="TRANSCRIPTIONAL REGULATOR, MARR FAMILY"/>
    <property type="match status" value="1"/>
</dbReference>
<sequence>MAEDTALPNDFFAEARTTRLILSQIADKWSVMILTILCSGPARFNAIKKRLDGITHKALTEALRRLERNGLLIRTVLSTSPVAVEYSITELGHSLREPFSALYKWSLEHSSEVIEAQQRYDKRSQGST</sequence>
<dbReference type="InterPro" id="IPR036390">
    <property type="entry name" value="WH_DNA-bd_sf"/>
</dbReference>
<keyword evidence="8" id="KW-1185">Reference proteome</keyword>
<dbReference type="EMBL" id="FRCA01000009">
    <property type="protein sequence ID" value="SHM56191.1"/>
    <property type="molecule type" value="Genomic_DNA"/>
</dbReference>
<keyword evidence="2" id="KW-0238">DNA-binding</keyword>
<evidence type="ECO:0000256" key="2">
    <source>
        <dbReference type="ARBA" id="ARBA00023125"/>
    </source>
</evidence>
<dbReference type="SUPFAM" id="SSF46785">
    <property type="entry name" value="Winged helix' DNA-binding domain"/>
    <property type="match status" value="1"/>
</dbReference>
<evidence type="ECO:0000313" key="7">
    <source>
        <dbReference type="Proteomes" id="UP000184123"/>
    </source>
</evidence>
<dbReference type="GO" id="GO:0003677">
    <property type="term" value="F:DNA binding"/>
    <property type="evidence" value="ECO:0007669"/>
    <property type="project" value="UniProtKB-KW"/>
</dbReference>
<dbReference type="InterPro" id="IPR002577">
    <property type="entry name" value="HTH_HxlR"/>
</dbReference>
<name>A0A1M7JTE6_9GAMM</name>
<dbReference type="RefSeq" id="WP_073436312.1">
    <property type="nucleotide sequence ID" value="NZ_BJXU01000094.1"/>
</dbReference>
<organism evidence="6 7">
    <name type="scientific">Halomonas cupida</name>
    <dbReference type="NCBI Taxonomy" id="44933"/>
    <lineage>
        <taxon>Bacteria</taxon>
        <taxon>Pseudomonadati</taxon>
        <taxon>Pseudomonadota</taxon>
        <taxon>Gammaproteobacteria</taxon>
        <taxon>Oceanospirillales</taxon>
        <taxon>Halomonadaceae</taxon>
        <taxon>Halomonas</taxon>
    </lineage>
</organism>
<evidence type="ECO:0000313" key="8">
    <source>
        <dbReference type="Proteomes" id="UP000321726"/>
    </source>
</evidence>
<dbReference type="PANTHER" id="PTHR33204:SF39">
    <property type="entry name" value="TRANSCRIPTIONAL REGULATORY PROTEIN"/>
    <property type="match status" value="1"/>
</dbReference>
<protein>
    <submittedName>
        <fullName evidence="5">HxlR family transcriptional regulator</fullName>
    </submittedName>
    <submittedName>
        <fullName evidence="6">Transcriptional regulator, HxlR family</fullName>
    </submittedName>
</protein>
<dbReference type="Gene3D" id="1.10.10.10">
    <property type="entry name" value="Winged helix-like DNA-binding domain superfamily/Winged helix DNA-binding domain"/>
    <property type="match status" value="1"/>
</dbReference>
<dbReference type="EMBL" id="BJXU01000094">
    <property type="protein sequence ID" value="GEN24488.1"/>
    <property type="molecule type" value="Genomic_DNA"/>
</dbReference>
<dbReference type="InterPro" id="IPR036388">
    <property type="entry name" value="WH-like_DNA-bd_sf"/>
</dbReference>
<dbReference type="Proteomes" id="UP000321726">
    <property type="component" value="Unassembled WGS sequence"/>
</dbReference>
<dbReference type="STRING" id="44933.SAMN05660971_03299"/>
<dbReference type="PROSITE" id="PS51118">
    <property type="entry name" value="HTH_HXLR"/>
    <property type="match status" value="1"/>
</dbReference>
<accession>A0A1M7JTE6</accession>
<evidence type="ECO:0000313" key="5">
    <source>
        <dbReference type="EMBL" id="GEN24488.1"/>
    </source>
</evidence>
<dbReference type="Proteomes" id="UP000184123">
    <property type="component" value="Unassembled WGS sequence"/>
</dbReference>